<dbReference type="OrthoDB" id="619536at2759"/>
<keyword evidence="1" id="KW-0472">Membrane</keyword>
<proteinExistence type="predicted"/>
<dbReference type="InterPro" id="IPR045034">
    <property type="entry name" value="O-acyltransferase_WSD1-like"/>
</dbReference>
<dbReference type="GO" id="GO:0019432">
    <property type="term" value="P:triglyceride biosynthetic process"/>
    <property type="evidence" value="ECO:0007669"/>
    <property type="project" value="TreeGrafter"/>
</dbReference>
<dbReference type="Pfam" id="PF06974">
    <property type="entry name" value="WS_DGAT_C"/>
    <property type="match status" value="1"/>
</dbReference>
<protein>
    <recommendedName>
        <fullName evidence="2">O-acyltransferase WSD1 C-terminal domain-containing protein</fullName>
    </recommendedName>
</protein>
<dbReference type="Proteomes" id="UP000785679">
    <property type="component" value="Unassembled WGS sequence"/>
</dbReference>
<dbReference type="PANTHER" id="PTHR31650">
    <property type="entry name" value="O-ACYLTRANSFERASE (WSD1-LIKE) FAMILY PROTEIN"/>
    <property type="match status" value="1"/>
</dbReference>
<dbReference type="AlphaFoldDB" id="A0A8J8NSK5"/>
<gene>
    <name evidence="3" type="ORF">FGO68_gene2470</name>
</gene>
<accession>A0A8J8NSK5</accession>
<keyword evidence="1" id="KW-1133">Transmembrane helix</keyword>
<dbReference type="PANTHER" id="PTHR31650:SF1">
    <property type="entry name" value="WAX ESTER SYNTHASE_DIACYLGLYCEROL ACYLTRANSFERASE 4-RELATED"/>
    <property type="match status" value="1"/>
</dbReference>
<evidence type="ECO:0000313" key="3">
    <source>
        <dbReference type="EMBL" id="TNV79435.1"/>
    </source>
</evidence>
<dbReference type="EMBL" id="RRYP01008917">
    <property type="protein sequence ID" value="TNV79435.1"/>
    <property type="molecule type" value="Genomic_DNA"/>
</dbReference>
<evidence type="ECO:0000256" key="1">
    <source>
        <dbReference type="SAM" id="Phobius"/>
    </source>
</evidence>
<feature type="transmembrane region" description="Helical" evidence="1">
    <location>
        <begin position="104"/>
        <end position="123"/>
    </location>
</feature>
<evidence type="ECO:0000259" key="2">
    <source>
        <dbReference type="Pfam" id="PF06974"/>
    </source>
</evidence>
<reference evidence="3" key="1">
    <citation type="submission" date="2019-06" db="EMBL/GenBank/DDBJ databases">
        <authorList>
            <person name="Zheng W."/>
        </authorList>
    </citation>
    <scope>NUCLEOTIDE SEQUENCE</scope>
    <source>
        <strain evidence="3">QDHG01</strain>
    </source>
</reference>
<feature type="domain" description="O-acyltransferase WSD1 C-terminal" evidence="2">
    <location>
        <begin position="218"/>
        <end position="359"/>
    </location>
</feature>
<evidence type="ECO:0000313" key="4">
    <source>
        <dbReference type="Proteomes" id="UP000785679"/>
    </source>
</evidence>
<keyword evidence="4" id="KW-1185">Reference proteome</keyword>
<feature type="transmembrane region" description="Helical" evidence="1">
    <location>
        <begin position="255"/>
        <end position="277"/>
    </location>
</feature>
<comment type="caution">
    <text evidence="3">The sequence shown here is derived from an EMBL/GenBank/DDBJ whole genome shotgun (WGS) entry which is preliminary data.</text>
</comment>
<dbReference type="InterPro" id="IPR009721">
    <property type="entry name" value="O-acyltransferase_WSD1_C"/>
</dbReference>
<dbReference type="GO" id="GO:0008374">
    <property type="term" value="F:O-acyltransferase activity"/>
    <property type="evidence" value="ECO:0007669"/>
    <property type="project" value="InterPro"/>
</dbReference>
<sequence>MGDHYLEDIGVEKALKCIFNHPDQRLYSDQDICRFLDPKINQRLQKDSLPWEMHYFEHFGQQESAVVLIAHHSMGDGLSAQFMLLFSSDDGTKIKHYPMKTVGVMHQCLLFALGCLLVPLVMIKTTLAYDRPNPLNTKVTVSGKRQNHVSKDYNLQKVKNVAKVHQVTINDFVSSALGVAIKKYFESKHFNHTAHVTLVFPINIRYSQPQSWQEVIIGNYFSCELMQLPIGQDFKQVLPRVHKQMNIIKGSTQFYAMYLLSLITGGLFPYRFAYWLLNRVSSRITFQFSNVPGPILPLIYHGKQSKRAWFFVNPAAQQGVSLTVYSHNGVVKFGATTDLARVKDPEVLVSYFEESMDEMIGEQNEEILKTNSTKSYEFVNNPEQIQHQSFDQ</sequence>
<dbReference type="GO" id="GO:0005886">
    <property type="term" value="C:plasma membrane"/>
    <property type="evidence" value="ECO:0007669"/>
    <property type="project" value="TreeGrafter"/>
</dbReference>
<organism evidence="3 4">
    <name type="scientific">Halteria grandinella</name>
    <dbReference type="NCBI Taxonomy" id="5974"/>
    <lineage>
        <taxon>Eukaryota</taxon>
        <taxon>Sar</taxon>
        <taxon>Alveolata</taxon>
        <taxon>Ciliophora</taxon>
        <taxon>Intramacronucleata</taxon>
        <taxon>Spirotrichea</taxon>
        <taxon>Stichotrichia</taxon>
        <taxon>Sporadotrichida</taxon>
        <taxon>Halteriidae</taxon>
        <taxon>Halteria</taxon>
    </lineage>
</organism>
<name>A0A8J8NSK5_HALGN</name>
<keyword evidence="1" id="KW-0812">Transmembrane</keyword>